<name>A0ACC0HA20_9ERIC</name>
<organism evidence="1 2">
    <name type="scientific">Camellia lanceoleosa</name>
    <dbReference type="NCBI Taxonomy" id="1840588"/>
    <lineage>
        <taxon>Eukaryota</taxon>
        <taxon>Viridiplantae</taxon>
        <taxon>Streptophyta</taxon>
        <taxon>Embryophyta</taxon>
        <taxon>Tracheophyta</taxon>
        <taxon>Spermatophyta</taxon>
        <taxon>Magnoliopsida</taxon>
        <taxon>eudicotyledons</taxon>
        <taxon>Gunneridae</taxon>
        <taxon>Pentapetalae</taxon>
        <taxon>asterids</taxon>
        <taxon>Ericales</taxon>
        <taxon>Theaceae</taxon>
        <taxon>Camellia</taxon>
    </lineage>
</organism>
<dbReference type="EMBL" id="CM045764">
    <property type="protein sequence ID" value="KAI8008711.1"/>
    <property type="molecule type" value="Genomic_DNA"/>
</dbReference>
<reference evidence="1 2" key="1">
    <citation type="journal article" date="2022" name="Plant J.">
        <title>Chromosome-level genome of Camellia lanceoleosa provides a valuable resource for understanding genome evolution and self-incompatibility.</title>
        <authorList>
            <person name="Gong W."/>
            <person name="Xiao S."/>
            <person name="Wang L."/>
            <person name="Liao Z."/>
            <person name="Chang Y."/>
            <person name="Mo W."/>
            <person name="Hu G."/>
            <person name="Li W."/>
            <person name="Zhao G."/>
            <person name="Zhu H."/>
            <person name="Hu X."/>
            <person name="Ji K."/>
            <person name="Xiang X."/>
            <person name="Song Q."/>
            <person name="Yuan D."/>
            <person name="Jin S."/>
            <person name="Zhang L."/>
        </authorList>
    </citation>
    <scope>NUCLEOTIDE SEQUENCE [LARGE SCALE GENOMIC DNA]</scope>
    <source>
        <strain evidence="1">SQ_2022a</strain>
    </source>
</reference>
<protein>
    <submittedName>
        <fullName evidence="1">Uncharacterized protein</fullName>
    </submittedName>
</protein>
<keyword evidence="2" id="KW-1185">Reference proteome</keyword>
<sequence>MDKNLGYKLLMEKIKALWKPTGTLHGLDLGNHFYLIKSQLDVDISKILNGGLWFIGPHYLAVRRWEPEFQATTASNTTTVVWARLIGLPIEFFDSSILRKIGARLGKLLKIDIFIENCARGRFARLCIQIDLSKPLISKVRVGNITQRVAYEGLPAICFNCRIVGHHLDDCKVSSKASSTTEKPIPPSPRLSEFGPWMFVEHKKTSKSVKSGAGRAAMACTSLHRNPKVWRRKTPDSNLAPKPLPQIHATASHAIQGFRRLQVKHFYF</sequence>
<dbReference type="Proteomes" id="UP001060215">
    <property type="component" value="Chromosome 7"/>
</dbReference>
<accession>A0ACC0HA20</accession>
<evidence type="ECO:0000313" key="1">
    <source>
        <dbReference type="EMBL" id="KAI8008711.1"/>
    </source>
</evidence>
<evidence type="ECO:0000313" key="2">
    <source>
        <dbReference type="Proteomes" id="UP001060215"/>
    </source>
</evidence>
<gene>
    <name evidence="1" type="ORF">LOK49_LG07G00800</name>
</gene>
<comment type="caution">
    <text evidence="1">The sequence shown here is derived from an EMBL/GenBank/DDBJ whole genome shotgun (WGS) entry which is preliminary data.</text>
</comment>
<proteinExistence type="predicted"/>